<sequence length="208" mass="22516">MTTTRPAPELVLPGRGVLLRALTPEDLPALHAAIGHPEVFAGGWGGGPAAYRADYAGWARHIGGYLRWGVGNVYAVCLPRDSGQEVVGTTTLADFNLEHGSAHIGWTAYAPRLWGTPLNTDVKLTLLGAAFEHGFERVQLQADVLNARSRRAIEAIGAVPEGVLRHTQRRADGSWRDTAVYSIVSHEWPQVRQALRARLDRKAASGTT</sequence>
<dbReference type="Proteomes" id="UP000266895">
    <property type="component" value="Chromosome"/>
</dbReference>
<name>A0A3S4V581_9ACTO</name>
<evidence type="ECO:0000313" key="3">
    <source>
        <dbReference type="Proteomes" id="UP000266895"/>
    </source>
</evidence>
<protein>
    <recommendedName>
        <fullName evidence="1">N-acetyltransferase domain-containing protein</fullName>
    </recommendedName>
</protein>
<proteinExistence type="predicted"/>
<dbReference type="AlphaFoldDB" id="A0A3S4V581"/>
<evidence type="ECO:0000313" key="2">
    <source>
        <dbReference type="EMBL" id="VEG28800.1"/>
    </source>
</evidence>
<dbReference type="PANTHER" id="PTHR43610:SF1">
    <property type="entry name" value="N-ACETYLTRANSFERASE DOMAIN-CONTAINING PROTEIN"/>
    <property type="match status" value="1"/>
</dbReference>
<dbReference type="EMBL" id="LR134350">
    <property type="protein sequence ID" value="VEG28800.1"/>
    <property type="molecule type" value="Genomic_DNA"/>
</dbReference>
<dbReference type="InterPro" id="IPR016181">
    <property type="entry name" value="Acyl_CoA_acyltransferase"/>
</dbReference>
<feature type="domain" description="N-acetyltransferase" evidence="1">
    <location>
        <begin position="17"/>
        <end position="187"/>
    </location>
</feature>
<dbReference type="Pfam" id="PF13302">
    <property type="entry name" value="Acetyltransf_3"/>
    <property type="match status" value="1"/>
</dbReference>
<dbReference type="Gene3D" id="3.40.630.30">
    <property type="match status" value="1"/>
</dbReference>
<dbReference type="OrthoDB" id="9795199at2"/>
<dbReference type="PANTHER" id="PTHR43610">
    <property type="entry name" value="BLL6696 PROTEIN"/>
    <property type="match status" value="1"/>
</dbReference>
<dbReference type="InterPro" id="IPR000182">
    <property type="entry name" value="GNAT_dom"/>
</dbReference>
<evidence type="ECO:0000259" key="1">
    <source>
        <dbReference type="PROSITE" id="PS51186"/>
    </source>
</evidence>
<gene>
    <name evidence="2" type="ORF">NCTC11636_01727</name>
</gene>
<dbReference type="GO" id="GO:0016747">
    <property type="term" value="F:acyltransferase activity, transferring groups other than amino-acyl groups"/>
    <property type="evidence" value="ECO:0007669"/>
    <property type="project" value="InterPro"/>
</dbReference>
<accession>A0A3S4V581</accession>
<dbReference type="PROSITE" id="PS51186">
    <property type="entry name" value="GNAT"/>
    <property type="match status" value="1"/>
</dbReference>
<dbReference type="SUPFAM" id="SSF55729">
    <property type="entry name" value="Acyl-CoA N-acyltransferases (Nat)"/>
    <property type="match status" value="1"/>
</dbReference>
<keyword evidence="3" id="KW-1185">Reference proteome</keyword>
<reference evidence="2 3" key="1">
    <citation type="submission" date="2018-12" db="EMBL/GenBank/DDBJ databases">
        <authorList>
            <consortium name="Pathogen Informatics"/>
        </authorList>
    </citation>
    <scope>NUCLEOTIDE SEQUENCE [LARGE SCALE GENOMIC DNA]</scope>
    <source>
        <strain evidence="2 3">NCTC11636</strain>
    </source>
</reference>
<dbReference type="RefSeq" id="WP_126382757.1">
    <property type="nucleotide sequence ID" value="NZ_LR134350.1"/>
</dbReference>
<organism evidence="2 3">
    <name type="scientific">Actinomyces howellii</name>
    <dbReference type="NCBI Taxonomy" id="52771"/>
    <lineage>
        <taxon>Bacteria</taxon>
        <taxon>Bacillati</taxon>
        <taxon>Actinomycetota</taxon>
        <taxon>Actinomycetes</taxon>
        <taxon>Actinomycetales</taxon>
        <taxon>Actinomycetaceae</taxon>
        <taxon>Actinomyces</taxon>
    </lineage>
</organism>
<dbReference type="KEGG" id="ahw:NCTC11636_01727"/>